<dbReference type="GeneID" id="94195635"/>
<sequence>MAAPCGFKEVKSLKDALNLAAWLNDNSQSSLKHSVGDTLQEIAKRSGSDKEGNTRNYFDKSLENLSELCKKIVNGSEEKRDCIYSTTHGYHSDTDLCANNIAATFVAVLPRLHATLNYIWTKVRTPTEIYGLNSWREQQCYEPHSGSEPEETLFDFLTYKGQEYEDGYNTMLYGGYTREGSELSDETGAALETPLKNLLGTGVEDTSTAYLRLLIDALGLLSPNINKVLVSTAAILGTLGVGGAAAVTTNFMGVGTLVYGFLGVS</sequence>
<protein>
    <submittedName>
        <fullName evidence="1">DUF2007 domain-containing protein</fullName>
    </submittedName>
</protein>
<evidence type="ECO:0000313" key="1">
    <source>
        <dbReference type="EMBL" id="GIX64154.1"/>
    </source>
</evidence>
<name>A0AAV4M050_BABCB</name>
<dbReference type="RefSeq" id="XP_067716223.1">
    <property type="nucleotide sequence ID" value="XM_067860122.1"/>
</dbReference>
<keyword evidence="2" id="KW-1185">Reference proteome</keyword>
<evidence type="ECO:0000313" key="2">
    <source>
        <dbReference type="Proteomes" id="UP001497744"/>
    </source>
</evidence>
<dbReference type="AlphaFoldDB" id="A0AAV4M050"/>
<proteinExistence type="predicted"/>
<dbReference type="EMBL" id="BPLF01000003">
    <property type="protein sequence ID" value="GIX64154.1"/>
    <property type="molecule type" value="Genomic_DNA"/>
</dbReference>
<organism evidence="1 2">
    <name type="scientific">Babesia caballi</name>
    <dbReference type="NCBI Taxonomy" id="5871"/>
    <lineage>
        <taxon>Eukaryota</taxon>
        <taxon>Sar</taxon>
        <taxon>Alveolata</taxon>
        <taxon>Apicomplexa</taxon>
        <taxon>Aconoidasida</taxon>
        <taxon>Piroplasmida</taxon>
        <taxon>Babesiidae</taxon>
        <taxon>Babesia</taxon>
    </lineage>
</organism>
<accession>A0AAV4M050</accession>
<comment type="caution">
    <text evidence="1">The sequence shown here is derived from an EMBL/GenBank/DDBJ whole genome shotgun (WGS) entry which is preliminary data.</text>
</comment>
<dbReference type="Proteomes" id="UP001497744">
    <property type="component" value="Unassembled WGS sequence"/>
</dbReference>
<reference evidence="1 2" key="1">
    <citation type="submission" date="2021-06" db="EMBL/GenBank/DDBJ databases">
        <title>Genome sequence of Babesia caballi.</title>
        <authorList>
            <person name="Yamagishi J."/>
            <person name="Kidaka T."/>
            <person name="Ochi A."/>
        </authorList>
    </citation>
    <scope>NUCLEOTIDE SEQUENCE [LARGE SCALE GENOMIC DNA]</scope>
    <source>
        <strain evidence="1">USDA-D6B2</strain>
    </source>
</reference>
<gene>
    <name evidence="1" type="ORF">BcabD6B2_35890</name>
</gene>